<gene>
    <name evidence="1" type="ORF">HG66A1_54270</name>
</gene>
<dbReference type="Proteomes" id="UP000320421">
    <property type="component" value="Chromosome"/>
</dbReference>
<dbReference type="RefSeq" id="WP_145191276.1">
    <property type="nucleotide sequence ID" value="NZ_CP036266.1"/>
</dbReference>
<proteinExistence type="predicted"/>
<reference evidence="1 2" key="1">
    <citation type="submission" date="2019-02" db="EMBL/GenBank/DDBJ databases">
        <title>Deep-cultivation of Planctomycetes and their phenomic and genomic characterization uncovers novel biology.</title>
        <authorList>
            <person name="Wiegand S."/>
            <person name="Jogler M."/>
            <person name="Boedeker C."/>
            <person name="Pinto D."/>
            <person name="Vollmers J."/>
            <person name="Rivas-Marin E."/>
            <person name="Kohn T."/>
            <person name="Peeters S.H."/>
            <person name="Heuer A."/>
            <person name="Rast P."/>
            <person name="Oberbeckmann S."/>
            <person name="Bunk B."/>
            <person name="Jeske O."/>
            <person name="Meyerdierks A."/>
            <person name="Storesund J.E."/>
            <person name="Kallscheuer N."/>
            <person name="Luecker S."/>
            <person name="Lage O.M."/>
            <person name="Pohl T."/>
            <person name="Merkel B.J."/>
            <person name="Hornburger P."/>
            <person name="Mueller R.-W."/>
            <person name="Bruemmer F."/>
            <person name="Labrenz M."/>
            <person name="Spormann A.M."/>
            <person name="Op den Camp H."/>
            <person name="Overmann J."/>
            <person name="Amann R."/>
            <person name="Jetten M.S.M."/>
            <person name="Mascher T."/>
            <person name="Medema M.H."/>
            <person name="Devos D.P."/>
            <person name="Kaster A.-K."/>
            <person name="Ovreas L."/>
            <person name="Rohde M."/>
            <person name="Galperin M.Y."/>
            <person name="Jogler C."/>
        </authorList>
    </citation>
    <scope>NUCLEOTIDE SEQUENCE [LARGE SCALE GENOMIC DNA]</scope>
    <source>
        <strain evidence="1 2">HG66A1</strain>
    </source>
</reference>
<dbReference type="AlphaFoldDB" id="A0A517PW57"/>
<keyword evidence="2" id="KW-1185">Reference proteome</keyword>
<evidence type="ECO:0000313" key="2">
    <source>
        <dbReference type="Proteomes" id="UP000320421"/>
    </source>
</evidence>
<dbReference type="EMBL" id="CP036266">
    <property type="protein sequence ID" value="QDT23605.1"/>
    <property type="molecule type" value="Genomic_DNA"/>
</dbReference>
<name>A0A517PW57_9PLAN</name>
<sequence length="132" mass="14854">MKQHVKPAEIAPFLNRFYNFCDTVIESIQLAFSDNATRELKIILKTRDAECIKNEGWTRAVLCLNDVSELKLIDHRKQASLQVISHGIYVLDLNENLGLEFGGGITEPESLEELRSSHAYAIGGTMAFETLE</sequence>
<evidence type="ECO:0000313" key="1">
    <source>
        <dbReference type="EMBL" id="QDT23605.1"/>
    </source>
</evidence>
<dbReference type="OrthoDB" id="9429378at2"/>
<organism evidence="1 2">
    <name type="scientific">Gimesia chilikensis</name>
    <dbReference type="NCBI Taxonomy" id="2605989"/>
    <lineage>
        <taxon>Bacteria</taxon>
        <taxon>Pseudomonadati</taxon>
        <taxon>Planctomycetota</taxon>
        <taxon>Planctomycetia</taxon>
        <taxon>Planctomycetales</taxon>
        <taxon>Planctomycetaceae</taxon>
        <taxon>Gimesia</taxon>
    </lineage>
</organism>
<accession>A0A517PW57</accession>
<protein>
    <submittedName>
        <fullName evidence="1">Uncharacterized protein</fullName>
    </submittedName>
</protein>